<sequence>MTPIKSRIRSVLRSAALDVLGSSARIGSGVHLTAGHFMGPTHEHPAERFDRLLTSLGRVASLVRIEDALDAIQAGARPRKPMIAFTFDDGYRDWVTHIAPVLESHRVNALFFVNPGLVGLPRDRGGVFETSIGGGIANKTPLSPKRYSN</sequence>
<organism evidence="2 3">
    <name type="scientific">Nocardioides piscis</name>
    <dbReference type="NCBI Taxonomy" id="2714938"/>
    <lineage>
        <taxon>Bacteria</taxon>
        <taxon>Bacillati</taxon>
        <taxon>Actinomycetota</taxon>
        <taxon>Actinomycetes</taxon>
        <taxon>Propionibacteriales</taxon>
        <taxon>Nocardioidaceae</taxon>
        <taxon>Nocardioides</taxon>
    </lineage>
</organism>
<evidence type="ECO:0000313" key="3">
    <source>
        <dbReference type="Proteomes" id="UP000502035"/>
    </source>
</evidence>
<evidence type="ECO:0000259" key="1">
    <source>
        <dbReference type="PROSITE" id="PS51677"/>
    </source>
</evidence>
<dbReference type="Pfam" id="PF01522">
    <property type="entry name" value="Polysacc_deac_1"/>
    <property type="match status" value="1"/>
</dbReference>
<dbReference type="Gene3D" id="3.20.20.370">
    <property type="entry name" value="Glycoside hydrolase/deacetylase"/>
    <property type="match status" value="1"/>
</dbReference>
<evidence type="ECO:0000313" key="2">
    <source>
        <dbReference type="EMBL" id="QIK75248.1"/>
    </source>
</evidence>
<dbReference type="SUPFAM" id="SSF88713">
    <property type="entry name" value="Glycoside hydrolase/deacetylase"/>
    <property type="match status" value="1"/>
</dbReference>
<accession>A0A6G7YF29</accession>
<dbReference type="PROSITE" id="PS51677">
    <property type="entry name" value="NODB"/>
    <property type="match status" value="1"/>
</dbReference>
<keyword evidence="3" id="KW-1185">Reference proteome</keyword>
<name>A0A6G7YF29_9ACTN</name>
<dbReference type="AlphaFoldDB" id="A0A6G7YF29"/>
<dbReference type="Proteomes" id="UP000502035">
    <property type="component" value="Chromosome"/>
</dbReference>
<protein>
    <submittedName>
        <fullName evidence="2">Polysaccharide deacetylase family protein</fullName>
    </submittedName>
</protein>
<dbReference type="GO" id="GO:0005975">
    <property type="term" value="P:carbohydrate metabolic process"/>
    <property type="evidence" value="ECO:0007669"/>
    <property type="project" value="InterPro"/>
</dbReference>
<dbReference type="GO" id="GO:0016810">
    <property type="term" value="F:hydrolase activity, acting on carbon-nitrogen (but not peptide) bonds"/>
    <property type="evidence" value="ECO:0007669"/>
    <property type="project" value="InterPro"/>
</dbReference>
<dbReference type="KEGG" id="npi:G7071_07210"/>
<reference evidence="2 3" key="1">
    <citation type="submission" date="2020-03" db="EMBL/GenBank/DDBJ databases">
        <title>Nocardioides sp. nov., isolated from fish.</title>
        <authorList>
            <person name="Hyun D.-W."/>
            <person name="Bae J.-W."/>
        </authorList>
    </citation>
    <scope>NUCLEOTIDE SEQUENCE [LARGE SCALE GENOMIC DNA]</scope>
    <source>
        <strain evidence="2 3">HDW12A</strain>
    </source>
</reference>
<dbReference type="InterPro" id="IPR002509">
    <property type="entry name" value="NODB_dom"/>
</dbReference>
<feature type="domain" description="NodB homology" evidence="1">
    <location>
        <begin position="81"/>
        <end position="149"/>
    </location>
</feature>
<dbReference type="EMBL" id="CP049866">
    <property type="protein sequence ID" value="QIK75248.1"/>
    <property type="molecule type" value="Genomic_DNA"/>
</dbReference>
<gene>
    <name evidence="2" type="ORF">G7071_07210</name>
</gene>
<dbReference type="RefSeq" id="WP_166316723.1">
    <property type="nucleotide sequence ID" value="NZ_CP049866.1"/>
</dbReference>
<dbReference type="InterPro" id="IPR011330">
    <property type="entry name" value="Glyco_hydro/deAcase_b/a-brl"/>
</dbReference>
<proteinExistence type="predicted"/>